<comment type="caution">
    <text evidence="1">The sequence shown here is derived from an EMBL/GenBank/DDBJ whole genome shotgun (WGS) entry which is preliminary data.</text>
</comment>
<protein>
    <recommendedName>
        <fullName evidence="3">Acyl dehydratase</fullName>
    </recommendedName>
</protein>
<dbReference type="Proteomes" id="UP000542210">
    <property type="component" value="Unassembled WGS sequence"/>
</dbReference>
<dbReference type="SUPFAM" id="SSF54637">
    <property type="entry name" value="Thioesterase/thiol ester dehydrase-isomerase"/>
    <property type="match status" value="1"/>
</dbReference>
<gene>
    <name evidence="1" type="ORF">BJ982_002758</name>
</gene>
<dbReference type="InterPro" id="IPR029069">
    <property type="entry name" value="HotDog_dom_sf"/>
</dbReference>
<name>A0A7W7GA86_9ACTN</name>
<dbReference type="EMBL" id="JACHND010000001">
    <property type="protein sequence ID" value="MBB4701214.1"/>
    <property type="molecule type" value="Genomic_DNA"/>
</dbReference>
<dbReference type="RefSeq" id="WP_221482310.1">
    <property type="nucleotide sequence ID" value="NZ_BOOV01000027.1"/>
</dbReference>
<reference evidence="1 2" key="1">
    <citation type="submission" date="2020-08" db="EMBL/GenBank/DDBJ databases">
        <title>Sequencing the genomes of 1000 actinobacteria strains.</title>
        <authorList>
            <person name="Klenk H.-P."/>
        </authorList>
    </citation>
    <scope>NUCLEOTIDE SEQUENCE [LARGE SCALE GENOMIC DNA]</scope>
    <source>
        <strain evidence="1 2">DSM 45784</strain>
    </source>
</reference>
<evidence type="ECO:0008006" key="3">
    <source>
        <dbReference type="Google" id="ProtNLM"/>
    </source>
</evidence>
<sequence>MRTLSDDDIARGATLPPRRVAVTPATVASAALATMEHGPVPHEAGRTVVHGSTDVVLNILTTMGLVERYVTDWVGPEALIRSINVRLGVPAYAGDTLTFNGTVAAREGGEVTVEVRGTVGIGDHATGTVRFQLPY</sequence>
<dbReference type="Gene3D" id="3.10.129.10">
    <property type="entry name" value="Hotdog Thioesterase"/>
    <property type="match status" value="1"/>
</dbReference>
<accession>A0A7W7GA86</accession>
<proteinExistence type="predicted"/>
<organism evidence="1 2">
    <name type="scientific">Sphaerisporangium siamense</name>
    <dbReference type="NCBI Taxonomy" id="795645"/>
    <lineage>
        <taxon>Bacteria</taxon>
        <taxon>Bacillati</taxon>
        <taxon>Actinomycetota</taxon>
        <taxon>Actinomycetes</taxon>
        <taxon>Streptosporangiales</taxon>
        <taxon>Streptosporangiaceae</taxon>
        <taxon>Sphaerisporangium</taxon>
    </lineage>
</organism>
<dbReference type="AlphaFoldDB" id="A0A7W7GA86"/>
<evidence type="ECO:0000313" key="1">
    <source>
        <dbReference type="EMBL" id="MBB4701214.1"/>
    </source>
</evidence>
<evidence type="ECO:0000313" key="2">
    <source>
        <dbReference type="Proteomes" id="UP000542210"/>
    </source>
</evidence>
<keyword evidence="2" id="KW-1185">Reference proteome</keyword>